<dbReference type="NCBIfam" id="NF000840">
    <property type="entry name" value="PRK00071.1-3"/>
    <property type="match status" value="1"/>
</dbReference>
<evidence type="ECO:0000256" key="6">
    <source>
        <dbReference type="ARBA" id="ARBA00022741"/>
    </source>
</evidence>
<sequence length="198" mass="22689">MIKVGIMGGTFDPIHYGHLLAAERARESCGLDEIWFIPSFQPPLKENDPNADVNARLEMVYRAIDFQPHFRAMDIELERGGTSYSIDTVQALQELYPGRAFSYIIGSDRVNDLPQWHRIQELAEIVSFIGVERPGESIDVSLLPSYIVDRLTVVGMPLVDISSTEIRQRQADKRSIRFMVPEKVYSFIRRNSLYEKPE</sequence>
<comment type="similarity">
    <text evidence="10">Belongs to the NadD family.</text>
</comment>
<keyword evidence="3 10" id="KW-0662">Pyridine nucleotide biosynthesis</keyword>
<keyword evidence="13" id="KW-1185">Reference proteome</keyword>
<gene>
    <name evidence="10 12" type="primary">nadD</name>
    <name evidence="12" type="ORF">PAECIP111893_01931</name>
</gene>
<evidence type="ECO:0000256" key="10">
    <source>
        <dbReference type="HAMAP-Rule" id="MF_00244"/>
    </source>
</evidence>
<dbReference type="SUPFAM" id="SSF52374">
    <property type="entry name" value="Nucleotidylyl transferase"/>
    <property type="match status" value="1"/>
</dbReference>
<dbReference type="EMBL" id="CAKMMF010000008">
    <property type="protein sequence ID" value="CAH1202782.1"/>
    <property type="molecule type" value="Genomic_DNA"/>
</dbReference>
<dbReference type="HAMAP" id="MF_00244">
    <property type="entry name" value="NaMN_adenylyltr"/>
    <property type="match status" value="1"/>
</dbReference>
<evidence type="ECO:0000313" key="12">
    <source>
        <dbReference type="EMBL" id="CAH1202782.1"/>
    </source>
</evidence>
<dbReference type="CDD" id="cd02165">
    <property type="entry name" value="NMNAT"/>
    <property type="match status" value="1"/>
</dbReference>
<evidence type="ECO:0000256" key="8">
    <source>
        <dbReference type="ARBA" id="ARBA00023027"/>
    </source>
</evidence>
<keyword evidence="4 10" id="KW-0808">Transferase</keyword>
<organism evidence="12 13">
    <name type="scientific">Paenibacillus plantiphilus</name>
    <dbReference type="NCBI Taxonomy" id="2905650"/>
    <lineage>
        <taxon>Bacteria</taxon>
        <taxon>Bacillati</taxon>
        <taxon>Bacillota</taxon>
        <taxon>Bacilli</taxon>
        <taxon>Bacillales</taxon>
        <taxon>Paenibacillaceae</taxon>
        <taxon>Paenibacillus</taxon>
    </lineage>
</organism>
<accession>A0ABM9C540</accession>
<keyword evidence="5 10" id="KW-0548">Nucleotidyltransferase</keyword>
<evidence type="ECO:0000256" key="7">
    <source>
        <dbReference type="ARBA" id="ARBA00022840"/>
    </source>
</evidence>
<evidence type="ECO:0000256" key="9">
    <source>
        <dbReference type="ARBA" id="ARBA00048721"/>
    </source>
</evidence>
<keyword evidence="6 10" id="KW-0547">Nucleotide-binding</keyword>
<evidence type="ECO:0000259" key="11">
    <source>
        <dbReference type="Pfam" id="PF01467"/>
    </source>
</evidence>
<dbReference type="PANTHER" id="PTHR39321">
    <property type="entry name" value="NICOTINATE-NUCLEOTIDE ADENYLYLTRANSFERASE-RELATED"/>
    <property type="match status" value="1"/>
</dbReference>
<proteinExistence type="inferred from homology"/>
<dbReference type="InterPro" id="IPR014729">
    <property type="entry name" value="Rossmann-like_a/b/a_fold"/>
</dbReference>
<dbReference type="EC" id="2.7.7.18" evidence="10"/>
<evidence type="ECO:0000256" key="1">
    <source>
        <dbReference type="ARBA" id="ARBA00002324"/>
    </source>
</evidence>
<comment type="function">
    <text evidence="1 10">Catalyzes the reversible adenylation of nicotinate mononucleotide (NaMN) to nicotinic acid adenine dinucleotide (NaAD).</text>
</comment>
<feature type="domain" description="Cytidyltransferase-like" evidence="11">
    <location>
        <begin position="6"/>
        <end position="169"/>
    </location>
</feature>
<name>A0ABM9C540_9BACL</name>
<protein>
    <recommendedName>
        <fullName evidence="10">Probable nicotinate-nucleotide adenylyltransferase</fullName>
        <ecNumber evidence="10">2.7.7.18</ecNumber>
    </recommendedName>
    <alternativeName>
        <fullName evidence="10">Deamido-NAD(+) diphosphorylase</fullName>
    </alternativeName>
    <alternativeName>
        <fullName evidence="10">Deamido-NAD(+) pyrophosphorylase</fullName>
    </alternativeName>
    <alternativeName>
        <fullName evidence="10">Nicotinate mononucleotide adenylyltransferase</fullName>
        <shortName evidence="10">NaMN adenylyltransferase</shortName>
    </alternativeName>
</protein>
<evidence type="ECO:0000313" key="13">
    <source>
        <dbReference type="Proteomes" id="UP000838686"/>
    </source>
</evidence>
<dbReference type="Pfam" id="PF01467">
    <property type="entry name" value="CTP_transf_like"/>
    <property type="match status" value="1"/>
</dbReference>
<dbReference type="Gene3D" id="3.40.50.620">
    <property type="entry name" value="HUPs"/>
    <property type="match status" value="1"/>
</dbReference>
<evidence type="ECO:0000256" key="3">
    <source>
        <dbReference type="ARBA" id="ARBA00022642"/>
    </source>
</evidence>
<comment type="caution">
    <text evidence="12">The sequence shown here is derived from an EMBL/GenBank/DDBJ whole genome shotgun (WGS) entry which is preliminary data.</text>
</comment>
<comment type="catalytic activity">
    <reaction evidence="9 10">
        <text>nicotinate beta-D-ribonucleotide + ATP + H(+) = deamido-NAD(+) + diphosphate</text>
        <dbReference type="Rhea" id="RHEA:22860"/>
        <dbReference type="ChEBI" id="CHEBI:15378"/>
        <dbReference type="ChEBI" id="CHEBI:30616"/>
        <dbReference type="ChEBI" id="CHEBI:33019"/>
        <dbReference type="ChEBI" id="CHEBI:57502"/>
        <dbReference type="ChEBI" id="CHEBI:58437"/>
        <dbReference type="EC" id="2.7.7.18"/>
    </reaction>
</comment>
<keyword evidence="7 10" id="KW-0067">ATP-binding</keyword>
<dbReference type="PANTHER" id="PTHR39321:SF3">
    <property type="entry name" value="PHOSPHOPANTETHEINE ADENYLYLTRANSFERASE"/>
    <property type="match status" value="1"/>
</dbReference>
<dbReference type="Proteomes" id="UP000838686">
    <property type="component" value="Unassembled WGS sequence"/>
</dbReference>
<evidence type="ECO:0000256" key="5">
    <source>
        <dbReference type="ARBA" id="ARBA00022695"/>
    </source>
</evidence>
<evidence type="ECO:0000256" key="2">
    <source>
        <dbReference type="ARBA" id="ARBA00005019"/>
    </source>
</evidence>
<dbReference type="GO" id="GO:0004515">
    <property type="term" value="F:nicotinate-nucleotide adenylyltransferase activity"/>
    <property type="evidence" value="ECO:0007669"/>
    <property type="project" value="UniProtKB-EC"/>
</dbReference>
<dbReference type="NCBIfam" id="NF000841">
    <property type="entry name" value="PRK00071.1-4"/>
    <property type="match status" value="1"/>
</dbReference>
<comment type="pathway">
    <text evidence="2 10">Cofactor biosynthesis; NAD(+) biosynthesis; deamido-NAD(+) from nicotinate D-ribonucleotide: step 1/1.</text>
</comment>
<dbReference type="NCBIfam" id="TIGR00482">
    <property type="entry name" value="nicotinate (nicotinamide) nucleotide adenylyltransferase"/>
    <property type="match status" value="1"/>
</dbReference>
<keyword evidence="8 10" id="KW-0520">NAD</keyword>
<reference evidence="12" key="1">
    <citation type="submission" date="2022-01" db="EMBL/GenBank/DDBJ databases">
        <authorList>
            <person name="Criscuolo A."/>
        </authorList>
    </citation>
    <scope>NUCLEOTIDE SEQUENCE</scope>
    <source>
        <strain evidence="12">CIP111893</strain>
    </source>
</reference>
<dbReference type="InterPro" id="IPR005248">
    <property type="entry name" value="NadD/NMNAT"/>
</dbReference>
<dbReference type="NCBIfam" id="TIGR00125">
    <property type="entry name" value="cyt_tran_rel"/>
    <property type="match status" value="1"/>
</dbReference>
<dbReference type="InterPro" id="IPR004821">
    <property type="entry name" value="Cyt_trans-like"/>
</dbReference>
<evidence type="ECO:0000256" key="4">
    <source>
        <dbReference type="ARBA" id="ARBA00022679"/>
    </source>
</evidence>